<evidence type="ECO:0000256" key="1">
    <source>
        <dbReference type="ARBA" id="ARBA00008857"/>
    </source>
</evidence>
<sequence>MWLDHLRAIGRTHSTIVTYQNILEKHITSQIGSRDILSINQQDANVLLAVGKPGARNNIARVMRSLFRYGALEGIGGLDQVPFTVKIPRARNYEPIDSSHLATPEQVKQLAECMSERVRLAVYLASICALRKGEVLGLQRRDFIDLDKEGQALLTVQCQWNRKGVAGSEYTKPKAGSSGTVAVPDPFAKQGQEHLSLYVPDDPDAPLFTLNHLERSPIAFSTFDAYWRTARECVPGMAGFRFHDLRHTGLTLYAQAGATQAEIMARG</sequence>
<evidence type="ECO:0000313" key="6">
    <source>
        <dbReference type="Proteomes" id="UP000234545"/>
    </source>
</evidence>
<dbReference type="PANTHER" id="PTHR30349:SF41">
    <property type="entry name" value="INTEGRASE_RECOMBINASE PROTEIN MJ0367-RELATED"/>
    <property type="match status" value="1"/>
</dbReference>
<dbReference type="EMBL" id="PKKJ01000001">
    <property type="protein sequence ID" value="PKY66945.1"/>
    <property type="molecule type" value="Genomic_DNA"/>
</dbReference>
<dbReference type="InterPro" id="IPR011010">
    <property type="entry name" value="DNA_brk_join_enz"/>
</dbReference>
<evidence type="ECO:0000313" key="5">
    <source>
        <dbReference type="EMBL" id="PKY66945.1"/>
    </source>
</evidence>
<accession>A0A2I1I735</accession>
<dbReference type="OrthoDB" id="148546at2"/>
<keyword evidence="3" id="KW-0233">DNA recombination</keyword>
<evidence type="ECO:0000256" key="2">
    <source>
        <dbReference type="ARBA" id="ARBA00023125"/>
    </source>
</evidence>
<dbReference type="Pfam" id="PF00589">
    <property type="entry name" value="Phage_integrase"/>
    <property type="match status" value="1"/>
</dbReference>
<dbReference type="PANTHER" id="PTHR30349">
    <property type="entry name" value="PHAGE INTEGRASE-RELATED"/>
    <property type="match status" value="1"/>
</dbReference>
<protein>
    <recommendedName>
        <fullName evidence="4">Tyr recombinase domain-containing protein</fullName>
    </recommendedName>
</protein>
<name>A0A2I1I735_9ACTO</name>
<dbReference type="Gene3D" id="1.10.150.130">
    <property type="match status" value="1"/>
</dbReference>
<dbReference type="RefSeq" id="WP_101627442.1">
    <property type="nucleotide sequence ID" value="NZ_PKKJ01000001.1"/>
</dbReference>
<dbReference type="GO" id="GO:0003677">
    <property type="term" value="F:DNA binding"/>
    <property type="evidence" value="ECO:0007669"/>
    <property type="project" value="UniProtKB-KW"/>
</dbReference>
<dbReference type="GO" id="GO:0006310">
    <property type="term" value="P:DNA recombination"/>
    <property type="evidence" value="ECO:0007669"/>
    <property type="project" value="UniProtKB-KW"/>
</dbReference>
<dbReference type="InterPro" id="IPR013762">
    <property type="entry name" value="Integrase-like_cat_sf"/>
</dbReference>
<dbReference type="SUPFAM" id="SSF56349">
    <property type="entry name" value="DNA breaking-rejoining enzymes"/>
    <property type="match status" value="1"/>
</dbReference>
<comment type="similarity">
    <text evidence="1">Belongs to the 'phage' integrase family.</text>
</comment>
<dbReference type="Proteomes" id="UP000234545">
    <property type="component" value="Unassembled WGS sequence"/>
</dbReference>
<evidence type="ECO:0000256" key="3">
    <source>
        <dbReference type="ARBA" id="ARBA00023172"/>
    </source>
</evidence>
<dbReference type="Gene3D" id="1.10.443.10">
    <property type="entry name" value="Intergrase catalytic core"/>
    <property type="match status" value="1"/>
</dbReference>
<keyword evidence="2" id="KW-0238">DNA-binding</keyword>
<evidence type="ECO:0000259" key="4">
    <source>
        <dbReference type="PROSITE" id="PS51898"/>
    </source>
</evidence>
<dbReference type="GO" id="GO:0015074">
    <property type="term" value="P:DNA integration"/>
    <property type="evidence" value="ECO:0007669"/>
    <property type="project" value="InterPro"/>
</dbReference>
<proteinExistence type="inferred from homology"/>
<organism evidence="5 6">
    <name type="scientific">Schaalia turicensis</name>
    <dbReference type="NCBI Taxonomy" id="131111"/>
    <lineage>
        <taxon>Bacteria</taxon>
        <taxon>Bacillati</taxon>
        <taxon>Actinomycetota</taxon>
        <taxon>Actinomycetes</taxon>
        <taxon>Actinomycetales</taxon>
        <taxon>Actinomycetaceae</taxon>
        <taxon>Schaalia</taxon>
    </lineage>
</organism>
<dbReference type="PROSITE" id="PS51898">
    <property type="entry name" value="TYR_RECOMBINASE"/>
    <property type="match status" value="1"/>
</dbReference>
<gene>
    <name evidence="5" type="ORF">CYJ25_01520</name>
</gene>
<reference evidence="5 6" key="1">
    <citation type="submission" date="2017-12" db="EMBL/GenBank/DDBJ databases">
        <title>Phylogenetic diversity of female urinary microbiome.</title>
        <authorList>
            <person name="Thomas-White K."/>
            <person name="Wolfe A.J."/>
        </authorList>
    </citation>
    <scope>NUCLEOTIDE SEQUENCE [LARGE SCALE GENOMIC DNA]</scope>
    <source>
        <strain evidence="5 6">UMB0250</strain>
    </source>
</reference>
<dbReference type="InterPro" id="IPR050090">
    <property type="entry name" value="Tyrosine_recombinase_XerCD"/>
</dbReference>
<comment type="caution">
    <text evidence="5">The sequence shown here is derived from an EMBL/GenBank/DDBJ whole genome shotgun (WGS) entry which is preliminary data.</text>
</comment>
<dbReference type="InterPro" id="IPR010998">
    <property type="entry name" value="Integrase_recombinase_N"/>
</dbReference>
<dbReference type="AlphaFoldDB" id="A0A2I1I735"/>
<dbReference type="InterPro" id="IPR002104">
    <property type="entry name" value="Integrase_catalytic"/>
</dbReference>
<feature type="domain" description="Tyr recombinase" evidence="4">
    <location>
        <begin position="97"/>
        <end position="267"/>
    </location>
</feature>